<dbReference type="InterPro" id="IPR017200">
    <property type="entry name" value="PqqE-like"/>
</dbReference>
<dbReference type="SFLD" id="SFLDG01386">
    <property type="entry name" value="main_SPASM_domain-containing"/>
    <property type="match status" value="1"/>
</dbReference>
<dbReference type="OrthoDB" id="30736at2157"/>
<dbReference type="PANTHER" id="PTHR11228:SF34">
    <property type="entry name" value="TUNGSTEN-CONTAINING ALDEHYDE FERREDOXIN OXIDOREDUCTASE COFACTOR MODIFYING PROTEIN"/>
    <property type="match status" value="1"/>
</dbReference>
<keyword evidence="4" id="KW-0479">Metal-binding</keyword>
<keyword evidence="6" id="KW-0411">Iron-sulfur</keyword>
<evidence type="ECO:0000259" key="7">
    <source>
        <dbReference type="PROSITE" id="PS51918"/>
    </source>
</evidence>
<dbReference type="SFLD" id="SFLDS00029">
    <property type="entry name" value="Radical_SAM"/>
    <property type="match status" value="1"/>
</dbReference>
<evidence type="ECO:0000256" key="4">
    <source>
        <dbReference type="ARBA" id="ARBA00022723"/>
    </source>
</evidence>
<dbReference type="InterPro" id="IPR007197">
    <property type="entry name" value="rSAM"/>
</dbReference>
<dbReference type="SMART" id="SM00729">
    <property type="entry name" value="Elp3"/>
    <property type="match status" value="1"/>
</dbReference>
<protein>
    <submittedName>
        <fullName evidence="8">TIGR04053 family radical SAM/SPASM domain-containing protein</fullName>
    </submittedName>
</protein>
<reference evidence="8 9" key="1">
    <citation type="submission" date="2019-12" db="EMBL/GenBank/DDBJ databases">
        <title>Isolation and characterization of three novel carbon monoxide-oxidizing members of Halobacteria from salione crusts and soils.</title>
        <authorList>
            <person name="Myers M.R."/>
            <person name="King G.M."/>
        </authorList>
    </citation>
    <scope>NUCLEOTIDE SEQUENCE [LARGE SCALE GENOMIC DNA]</scope>
    <source>
        <strain evidence="8 9">WSA2</strain>
    </source>
</reference>
<dbReference type="GO" id="GO:0051539">
    <property type="term" value="F:4 iron, 4 sulfur cluster binding"/>
    <property type="evidence" value="ECO:0007669"/>
    <property type="project" value="UniProtKB-KW"/>
</dbReference>
<dbReference type="GO" id="GO:0003824">
    <property type="term" value="F:catalytic activity"/>
    <property type="evidence" value="ECO:0007669"/>
    <property type="project" value="InterPro"/>
</dbReference>
<keyword evidence="2" id="KW-0004">4Fe-4S</keyword>
<dbReference type="CDD" id="cd01335">
    <property type="entry name" value="Radical_SAM"/>
    <property type="match status" value="1"/>
</dbReference>
<dbReference type="GO" id="GO:0046872">
    <property type="term" value="F:metal ion binding"/>
    <property type="evidence" value="ECO:0007669"/>
    <property type="project" value="UniProtKB-KW"/>
</dbReference>
<dbReference type="EMBL" id="WUUS01000002">
    <property type="protein sequence ID" value="MXR40689.1"/>
    <property type="molecule type" value="Genomic_DNA"/>
</dbReference>
<dbReference type="InterPro" id="IPR006638">
    <property type="entry name" value="Elp3/MiaA/NifB-like_rSAM"/>
</dbReference>
<dbReference type="Proteomes" id="UP000437065">
    <property type="component" value="Unassembled WGS sequence"/>
</dbReference>
<dbReference type="InterPro" id="IPR013785">
    <property type="entry name" value="Aldolase_TIM"/>
</dbReference>
<dbReference type="NCBIfam" id="TIGR04053">
    <property type="entry name" value="TIGR04053 family radical SAM/SPASM domain-containing protein"/>
    <property type="match status" value="1"/>
</dbReference>
<name>A0A6B0T2D0_9EURY</name>
<evidence type="ECO:0000256" key="6">
    <source>
        <dbReference type="ARBA" id="ARBA00023014"/>
    </source>
</evidence>
<dbReference type="CDD" id="cd21123">
    <property type="entry name" value="SPASM_MftC-like"/>
    <property type="match status" value="1"/>
</dbReference>
<sequence>MFDTSQRPIVLVWEASRACDLACDHCRAEATPGRHPDELTTAEGKRLLESASEFGDGQVVVLSGGDPLKRDDLAELIAYGDEIGLRMALTPSGTASLTRERIERLADAGLRRVALSIDAGDPAVHDGYRGEPGVFEETLRAARWIRESDLGLQINTTVCDRTVDELPGVRELVDDLDAVRWSVFFLVPVGRGAMLDPVSPERADAVMDWLHSVDDDSSFAIKTTEAPQHTRVGLERRGVDPDEMAPGRGAPATRPNVRAGDGFAFVNHVGDVTPSGFLPEPAGNVREDDLVDLYRNAELFERLRDRDALTGRCGACEFRDVCGGSRSRAYAATGDPLASDPLCPYVPEGYDGPAPDRVGDV</sequence>
<dbReference type="Pfam" id="PF04055">
    <property type="entry name" value="Radical_SAM"/>
    <property type="match status" value="1"/>
</dbReference>
<dbReference type="SUPFAM" id="SSF102114">
    <property type="entry name" value="Radical SAM enzymes"/>
    <property type="match status" value="1"/>
</dbReference>
<dbReference type="InterPro" id="IPR058240">
    <property type="entry name" value="rSAM_sf"/>
</dbReference>
<evidence type="ECO:0000313" key="9">
    <source>
        <dbReference type="Proteomes" id="UP000437065"/>
    </source>
</evidence>
<dbReference type="Gene3D" id="3.20.20.70">
    <property type="entry name" value="Aldolase class I"/>
    <property type="match status" value="1"/>
</dbReference>
<keyword evidence="3" id="KW-0949">S-adenosyl-L-methionine</keyword>
<keyword evidence="9" id="KW-1185">Reference proteome</keyword>
<gene>
    <name evidence="8" type="ORF">GRX01_04925</name>
</gene>
<dbReference type="PIRSF" id="PIRSF037420">
    <property type="entry name" value="PQQ_syn_pqqE"/>
    <property type="match status" value="1"/>
</dbReference>
<evidence type="ECO:0000256" key="2">
    <source>
        <dbReference type="ARBA" id="ARBA00022485"/>
    </source>
</evidence>
<organism evidence="8 9">
    <name type="scientific">Halobaculum saliterrae</name>
    <dbReference type="NCBI Taxonomy" id="2073113"/>
    <lineage>
        <taxon>Archaea</taxon>
        <taxon>Methanobacteriati</taxon>
        <taxon>Methanobacteriota</taxon>
        <taxon>Stenosarchaea group</taxon>
        <taxon>Halobacteria</taxon>
        <taxon>Halobacteriales</taxon>
        <taxon>Haloferacaceae</taxon>
        <taxon>Halobaculum</taxon>
    </lineage>
</organism>
<dbReference type="InterPro" id="IPR050377">
    <property type="entry name" value="Radical_SAM_PqqE_MftC-like"/>
</dbReference>
<dbReference type="PANTHER" id="PTHR11228">
    <property type="entry name" value="RADICAL SAM DOMAIN PROTEIN"/>
    <property type="match status" value="1"/>
</dbReference>
<evidence type="ECO:0000313" key="8">
    <source>
        <dbReference type="EMBL" id="MXR40689.1"/>
    </source>
</evidence>
<dbReference type="AlphaFoldDB" id="A0A6B0T2D0"/>
<accession>A0A6B0T2D0</accession>
<evidence type="ECO:0000256" key="5">
    <source>
        <dbReference type="ARBA" id="ARBA00023004"/>
    </source>
</evidence>
<comment type="caution">
    <text evidence="8">The sequence shown here is derived from an EMBL/GenBank/DDBJ whole genome shotgun (WGS) entry which is preliminary data.</text>
</comment>
<dbReference type="PROSITE" id="PS51918">
    <property type="entry name" value="RADICAL_SAM"/>
    <property type="match status" value="1"/>
</dbReference>
<dbReference type="SFLD" id="SFLDG01067">
    <property type="entry name" value="SPASM/twitch_domain_containing"/>
    <property type="match status" value="1"/>
</dbReference>
<evidence type="ECO:0000256" key="3">
    <source>
        <dbReference type="ARBA" id="ARBA00022691"/>
    </source>
</evidence>
<keyword evidence="5" id="KW-0408">Iron</keyword>
<feature type="domain" description="Radical SAM core" evidence="7">
    <location>
        <begin position="5"/>
        <end position="216"/>
    </location>
</feature>
<proteinExistence type="predicted"/>
<dbReference type="RefSeq" id="WP_159663983.1">
    <property type="nucleotide sequence ID" value="NZ_WUUS01000002.1"/>
</dbReference>
<evidence type="ECO:0000256" key="1">
    <source>
        <dbReference type="ARBA" id="ARBA00001966"/>
    </source>
</evidence>
<comment type="cofactor">
    <cofactor evidence="1">
        <name>[4Fe-4S] cluster</name>
        <dbReference type="ChEBI" id="CHEBI:49883"/>
    </cofactor>
</comment>